<keyword evidence="3" id="KW-1185">Reference proteome</keyword>
<name>A0AAV9XBS7_9PEZI</name>
<dbReference type="AlphaFoldDB" id="A0AAV9XBS7"/>
<proteinExistence type="predicted"/>
<dbReference type="Gene3D" id="3.40.50.720">
    <property type="entry name" value="NAD(P)-binding Rossmann-like Domain"/>
    <property type="match status" value="1"/>
</dbReference>
<dbReference type="PANTHER" id="PTHR43157">
    <property type="entry name" value="PHOSPHATIDYLINOSITOL-GLYCAN BIOSYNTHESIS CLASS F PROTEIN-RELATED"/>
    <property type="match status" value="1"/>
</dbReference>
<dbReference type="EMBL" id="JAVHJO010000006">
    <property type="protein sequence ID" value="KAK6539160.1"/>
    <property type="molecule type" value="Genomic_DNA"/>
</dbReference>
<dbReference type="PANTHER" id="PTHR43157:SF61">
    <property type="entry name" value="DEHYDROGENASE_REDUCTASE FAMILY PROTEIN, PUTATIVE (AFU_ORTHOLOGUE AFUA_3G01250)-RELATED"/>
    <property type="match status" value="1"/>
</dbReference>
<dbReference type="PRINTS" id="PR00081">
    <property type="entry name" value="GDHRDH"/>
</dbReference>
<dbReference type="SUPFAM" id="SSF51735">
    <property type="entry name" value="NAD(P)-binding Rossmann-fold domains"/>
    <property type="match status" value="1"/>
</dbReference>
<accession>A0AAV9XBS7</accession>
<evidence type="ECO:0000256" key="1">
    <source>
        <dbReference type="ARBA" id="ARBA00023002"/>
    </source>
</evidence>
<sequence>MPPLSGLLKFAATQYTALPLVPTNELCAGKTFIITGANTGLGYEAAKHLVQCSSSRVILTARSADKGKAALSRIEKETGKTGIAEYWNLDLASYESIKKFAKEVQALDRVDAIIENAGVALTEFTTAEGLETSLTVNVTGTYFLAVLLLPKLKETAKRFGIQPRITIVGSGVAFIIPGKLEAVESDYLEEMSTEASGMGMRYPASKLLQFYIFRTLAEQNRVEQTGVIINLVNPGMCYSELNRNMPLKMWIMSQTMRLFLARSTEVGSRTLLHGAFAGEESHGKYFSECVDKTDQLPDWVNNVSGKAIQKRVWDSLVKQLNIAQPGCI</sequence>
<dbReference type="GO" id="GO:0016491">
    <property type="term" value="F:oxidoreductase activity"/>
    <property type="evidence" value="ECO:0007669"/>
    <property type="project" value="UniProtKB-KW"/>
</dbReference>
<organism evidence="2 3">
    <name type="scientific">Orbilia ellipsospora</name>
    <dbReference type="NCBI Taxonomy" id="2528407"/>
    <lineage>
        <taxon>Eukaryota</taxon>
        <taxon>Fungi</taxon>
        <taxon>Dikarya</taxon>
        <taxon>Ascomycota</taxon>
        <taxon>Pezizomycotina</taxon>
        <taxon>Orbiliomycetes</taxon>
        <taxon>Orbiliales</taxon>
        <taxon>Orbiliaceae</taxon>
        <taxon>Orbilia</taxon>
    </lineage>
</organism>
<comment type="caution">
    <text evidence="2">The sequence shown here is derived from an EMBL/GenBank/DDBJ whole genome shotgun (WGS) entry which is preliminary data.</text>
</comment>
<dbReference type="Proteomes" id="UP001365542">
    <property type="component" value="Unassembled WGS sequence"/>
</dbReference>
<protein>
    <recommendedName>
        <fullName evidence="4">NAD(P)-binding protein</fullName>
    </recommendedName>
</protein>
<gene>
    <name evidence="2" type="ORF">TWF694_009404</name>
</gene>
<keyword evidence="1" id="KW-0560">Oxidoreductase</keyword>
<evidence type="ECO:0008006" key="4">
    <source>
        <dbReference type="Google" id="ProtNLM"/>
    </source>
</evidence>
<dbReference type="InterPro" id="IPR036291">
    <property type="entry name" value="NAD(P)-bd_dom_sf"/>
</dbReference>
<dbReference type="InterPro" id="IPR002347">
    <property type="entry name" value="SDR_fam"/>
</dbReference>
<dbReference type="Pfam" id="PF00106">
    <property type="entry name" value="adh_short"/>
    <property type="match status" value="1"/>
</dbReference>
<evidence type="ECO:0000313" key="3">
    <source>
        <dbReference type="Proteomes" id="UP001365542"/>
    </source>
</evidence>
<reference evidence="2 3" key="1">
    <citation type="submission" date="2019-10" db="EMBL/GenBank/DDBJ databases">
        <authorList>
            <person name="Palmer J.M."/>
        </authorList>
    </citation>
    <scope>NUCLEOTIDE SEQUENCE [LARGE SCALE GENOMIC DNA]</scope>
    <source>
        <strain evidence="2 3">TWF694</strain>
    </source>
</reference>
<evidence type="ECO:0000313" key="2">
    <source>
        <dbReference type="EMBL" id="KAK6539160.1"/>
    </source>
</evidence>